<keyword evidence="2" id="KW-1003">Cell membrane</keyword>
<dbReference type="InterPro" id="IPR043428">
    <property type="entry name" value="LivM-like"/>
</dbReference>
<feature type="transmembrane region" description="Helical" evidence="6">
    <location>
        <begin position="50"/>
        <end position="70"/>
    </location>
</feature>
<dbReference type="Proteomes" id="UP000323521">
    <property type="component" value="Chromosome"/>
</dbReference>
<feature type="transmembrane region" description="Helical" evidence="6">
    <location>
        <begin position="101"/>
        <end position="123"/>
    </location>
</feature>
<dbReference type="PANTHER" id="PTHR30482">
    <property type="entry name" value="HIGH-AFFINITY BRANCHED-CHAIN AMINO ACID TRANSPORT SYSTEM PERMEASE"/>
    <property type="match status" value="1"/>
</dbReference>
<feature type="transmembrane region" description="Helical" evidence="6">
    <location>
        <begin position="258"/>
        <end position="284"/>
    </location>
</feature>
<dbReference type="Pfam" id="PF02653">
    <property type="entry name" value="BPD_transp_2"/>
    <property type="match status" value="1"/>
</dbReference>
<feature type="transmembrane region" description="Helical" evidence="6">
    <location>
        <begin position="224"/>
        <end position="246"/>
    </location>
</feature>
<evidence type="ECO:0000256" key="6">
    <source>
        <dbReference type="SAM" id="Phobius"/>
    </source>
</evidence>
<accession>A0A3G1KMP4</accession>
<evidence type="ECO:0000256" key="1">
    <source>
        <dbReference type="ARBA" id="ARBA00004651"/>
    </source>
</evidence>
<comment type="subcellular location">
    <subcellularLocation>
        <location evidence="1">Cell membrane</location>
        <topology evidence="1">Multi-pass membrane protein</topology>
    </subcellularLocation>
</comment>
<evidence type="ECO:0000256" key="5">
    <source>
        <dbReference type="ARBA" id="ARBA00023136"/>
    </source>
</evidence>
<dbReference type="RefSeq" id="WP_148132905.1">
    <property type="nucleotide sequence ID" value="NZ_CP017634.1"/>
</dbReference>
<sequence>MTNQKTLDIGFTHSLKHNLEKVGLSPLVIAMFLLLGFAPYLIADEYILHLLVISLMFGTLAMGFDLSAGFINVANWGYSGLMGLGAYTSALLLMKMGISPWIGTIAGASLAALLGLLIGILTLKMDGMYAAILAWFVGLILMALTTSLTDFTRGALGLNVDLYFNTGWSKPYFYVIFVICIATYIVLRWVTKSNLGLAFTALGQDCEAARTCGVDPMKYKVTNFTISCFVAGLCGGFYAHFMGILTPDLMSTKHAVEILVIAYIGGRGSIWGPLLAAFLVTPIFEYLNFLLEFKYVIYGALLIVVMVFYPSGIAGFWDYLANILAEKRRKLAGSKSNPLA</sequence>
<keyword evidence="5 6" id="KW-0472">Membrane</keyword>
<dbReference type="CDD" id="cd06581">
    <property type="entry name" value="TM_PBP1_LivM_like"/>
    <property type="match status" value="1"/>
</dbReference>
<proteinExistence type="predicted"/>
<dbReference type="InterPro" id="IPR001851">
    <property type="entry name" value="ABC_transp_permease"/>
</dbReference>
<dbReference type="KEGG" id="fwa:DCMF_02080"/>
<organism evidence="7 8">
    <name type="scientific">Formimonas warabiya</name>
    <dbReference type="NCBI Taxonomy" id="1761012"/>
    <lineage>
        <taxon>Bacteria</taxon>
        <taxon>Bacillati</taxon>
        <taxon>Bacillota</taxon>
        <taxon>Clostridia</taxon>
        <taxon>Eubacteriales</taxon>
        <taxon>Peptococcaceae</taxon>
        <taxon>Candidatus Formimonas</taxon>
    </lineage>
</organism>
<evidence type="ECO:0000256" key="3">
    <source>
        <dbReference type="ARBA" id="ARBA00022692"/>
    </source>
</evidence>
<reference evidence="7 8" key="1">
    <citation type="submission" date="2016-10" db="EMBL/GenBank/DDBJ databases">
        <title>Complete Genome Sequence of Peptococcaceae strain DCMF.</title>
        <authorList>
            <person name="Edwards R.J."/>
            <person name="Holland S.I."/>
            <person name="Deshpande N.P."/>
            <person name="Wong Y.K."/>
            <person name="Ertan H."/>
            <person name="Manefield M."/>
            <person name="Russell T.L."/>
            <person name="Lee M.J."/>
        </authorList>
    </citation>
    <scope>NUCLEOTIDE SEQUENCE [LARGE SCALE GENOMIC DNA]</scope>
    <source>
        <strain evidence="7 8">DCMF</strain>
    </source>
</reference>
<feature type="transmembrane region" description="Helical" evidence="6">
    <location>
        <begin position="24"/>
        <end position="43"/>
    </location>
</feature>
<feature type="transmembrane region" description="Helical" evidence="6">
    <location>
        <begin position="129"/>
        <end position="151"/>
    </location>
</feature>
<feature type="transmembrane region" description="Helical" evidence="6">
    <location>
        <begin position="76"/>
        <end position="94"/>
    </location>
</feature>
<evidence type="ECO:0000313" key="8">
    <source>
        <dbReference type="Proteomes" id="UP000323521"/>
    </source>
</evidence>
<dbReference type="GO" id="GO:0005886">
    <property type="term" value="C:plasma membrane"/>
    <property type="evidence" value="ECO:0007669"/>
    <property type="project" value="UniProtKB-SubCell"/>
</dbReference>
<evidence type="ECO:0008006" key="9">
    <source>
        <dbReference type="Google" id="ProtNLM"/>
    </source>
</evidence>
<dbReference type="AlphaFoldDB" id="A0A3G1KMP4"/>
<evidence type="ECO:0000313" key="7">
    <source>
        <dbReference type="EMBL" id="ATW23743.1"/>
    </source>
</evidence>
<keyword evidence="3 6" id="KW-0812">Transmembrane</keyword>
<dbReference type="GO" id="GO:0015658">
    <property type="term" value="F:branched-chain amino acid transmembrane transporter activity"/>
    <property type="evidence" value="ECO:0007669"/>
    <property type="project" value="InterPro"/>
</dbReference>
<dbReference type="EMBL" id="CP017634">
    <property type="protein sequence ID" value="ATW23743.1"/>
    <property type="molecule type" value="Genomic_DNA"/>
</dbReference>
<protein>
    <recommendedName>
        <fullName evidence="9">Branched-chain amino acid ABC transporter permease</fullName>
    </recommendedName>
</protein>
<gene>
    <name evidence="7" type="ORF">DCMF_02080</name>
</gene>
<evidence type="ECO:0000256" key="2">
    <source>
        <dbReference type="ARBA" id="ARBA00022475"/>
    </source>
</evidence>
<keyword evidence="8" id="KW-1185">Reference proteome</keyword>
<dbReference type="OrthoDB" id="9789927at2"/>
<dbReference type="PANTHER" id="PTHR30482:SF10">
    <property type="entry name" value="HIGH-AFFINITY BRANCHED-CHAIN AMINO ACID TRANSPORT PROTEIN BRAE"/>
    <property type="match status" value="1"/>
</dbReference>
<evidence type="ECO:0000256" key="4">
    <source>
        <dbReference type="ARBA" id="ARBA00022989"/>
    </source>
</evidence>
<feature type="transmembrane region" description="Helical" evidence="6">
    <location>
        <begin position="296"/>
        <end position="320"/>
    </location>
</feature>
<name>A0A3G1KMP4_FORW1</name>
<feature type="transmembrane region" description="Helical" evidence="6">
    <location>
        <begin position="172"/>
        <end position="190"/>
    </location>
</feature>
<keyword evidence="4 6" id="KW-1133">Transmembrane helix</keyword>